<dbReference type="EMBL" id="JAGYPG010000001">
    <property type="protein sequence ID" value="MBS4193845.1"/>
    <property type="molecule type" value="Genomic_DNA"/>
</dbReference>
<keyword evidence="4 7" id="KW-0479">Metal-binding</keyword>
<dbReference type="FunFam" id="3.40.190.80:FF:000020">
    <property type="entry name" value="Fructose-1,6-bisphosphatase/inositol-1-monophosphatase"/>
    <property type="match status" value="1"/>
</dbReference>
<feature type="binding site" evidence="7">
    <location>
        <position position="69"/>
    </location>
    <ligand>
        <name>Mg(2+)</name>
        <dbReference type="ChEBI" id="CHEBI:18420"/>
        <label>1</label>
        <note>catalytic</note>
    </ligand>
</feature>
<dbReference type="PROSITE" id="PS00629">
    <property type="entry name" value="IMP_1"/>
    <property type="match status" value="1"/>
</dbReference>
<protein>
    <recommendedName>
        <fullName evidence="3">inositol-phosphate phosphatase</fullName>
        <ecNumber evidence="3">3.1.3.25</ecNumber>
    </recommendedName>
</protein>
<feature type="binding site" evidence="7">
    <location>
        <position position="87"/>
    </location>
    <ligand>
        <name>Mg(2+)</name>
        <dbReference type="ChEBI" id="CHEBI:18420"/>
        <label>1</label>
        <note>catalytic</note>
    </ligand>
</feature>
<gene>
    <name evidence="8" type="ORF">KHA97_02005</name>
</gene>
<dbReference type="GO" id="GO:0046854">
    <property type="term" value="P:phosphatidylinositol phosphate biosynthetic process"/>
    <property type="evidence" value="ECO:0007669"/>
    <property type="project" value="InterPro"/>
</dbReference>
<dbReference type="PANTHER" id="PTHR20854">
    <property type="entry name" value="INOSITOL MONOPHOSPHATASE"/>
    <property type="match status" value="1"/>
</dbReference>
<dbReference type="GO" id="GO:0006020">
    <property type="term" value="P:inositol metabolic process"/>
    <property type="evidence" value="ECO:0007669"/>
    <property type="project" value="TreeGrafter"/>
</dbReference>
<comment type="caution">
    <text evidence="8">The sequence shown here is derived from an EMBL/GenBank/DDBJ whole genome shotgun (WGS) entry which is preliminary data.</text>
</comment>
<keyword evidence="6 7" id="KW-0460">Magnesium</keyword>
<dbReference type="Gene3D" id="3.30.540.10">
    <property type="entry name" value="Fructose-1,6-Bisphosphatase, subunit A, domain 1"/>
    <property type="match status" value="1"/>
</dbReference>
<dbReference type="PROSITE" id="PS00630">
    <property type="entry name" value="IMP_2"/>
    <property type="match status" value="1"/>
</dbReference>
<dbReference type="GO" id="GO:0008934">
    <property type="term" value="F:inositol monophosphate 1-phosphatase activity"/>
    <property type="evidence" value="ECO:0007669"/>
    <property type="project" value="TreeGrafter"/>
</dbReference>
<evidence type="ECO:0000256" key="4">
    <source>
        <dbReference type="ARBA" id="ARBA00022723"/>
    </source>
</evidence>
<name>A0A942T9Y2_9BACI</name>
<organism evidence="8 9">
    <name type="scientific">Lederbergia citri</name>
    <dbReference type="NCBI Taxonomy" id="2833580"/>
    <lineage>
        <taxon>Bacteria</taxon>
        <taxon>Bacillati</taxon>
        <taxon>Bacillota</taxon>
        <taxon>Bacilli</taxon>
        <taxon>Bacillales</taxon>
        <taxon>Bacillaceae</taxon>
        <taxon>Lederbergia</taxon>
    </lineage>
</organism>
<keyword evidence="5" id="KW-0378">Hydrolase</keyword>
<evidence type="ECO:0000313" key="9">
    <source>
        <dbReference type="Proteomes" id="UP000681414"/>
    </source>
</evidence>
<comment type="cofactor">
    <cofactor evidence="2 7">
        <name>Mg(2+)</name>
        <dbReference type="ChEBI" id="CHEBI:18420"/>
    </cofactor>
</comment>
<dbReference type="FunFam" id="3.30.540.10:FF:000003">
    <property type="entry name" value="Inositol-1-monophosphatase"/>
    <property type="match status" value="1"/>
</dbReference>
<evidence type="ECO:0000256" key="2">
    <source>
        <dbReference type="ARBA" id="ARBA00001946"/>
    </source>
</evidence>
<accession>A0A942T9Y2</accession>
<dbReference type="AlphaFoldDB" id="A0A942T9Y2"/>
<evidence type="ECO:0000256" key="3">
    <source>
        <dbReference type="ARBA" id="ARBA00013106"/>
    </source>
</evidence>
<keyword evidence="9" id="KW-1185">Reference proteome</keyword>
<dbReference type="InterPro" id="IPR000760">
    <property type="entry name" value="Inositol_monophosphatase-like"/>
</dbReference>
<dbReference type="RefSeq" id="WP_213123081.1">
    <property type="nucleotide sequence ID" value="NZ_JAGYPG010000001.1"/>
</dbReference>
<dbReference type="InterPro" id="IPR020550">
    <property type="entry name" value="Inositol_monophosphatase_CS"/>
</dbReference>
<feature type="binding site" evidence="7">
    <location>
        <position position="89"/>
    </location>
    <ligand>
        <name>Mg(2+)</name>
        <dbReference type="ChEBI" id="CHEBI:18420"/>
        <label>1</label>
        <note>catalytic</note>
    </ligand>
</feature>
<dbReference type="SUPFAM" id="SSF56655">
    <property type="entry name" value="Carbohydrate phosphatase"/>
    <property type="match status" value="1"/>
</dbReference>
<dbReference type="EC" id="3.1.3.25" evidence="3"/>
<evidence type="ECO:0000256" key="6">
    <source>
        <dbReference type="ARBA" id="ARBA00022842"/>
    </source>
</evidence>
<dbReference type="GO" id="GO:0007165">
    <property type="term" value="P:signal transduction"/>
    <property type="evidence" value="ECO:0007669"/>
    <property type="project" value="TreeGrafter"/>
</dbReference>
<evidence type="ECO:0000256" key="5">
    <source>
        <dbReference type="ARBA" id="ARBA00022801"/>
    </source>
</evidence>
<sequence>MVNWSIVDSEVKEWLREAGKNIIASFETALQIDTKADANDLVTNIDKEIEQLFTNHIRRRFPSHKILGEEGFGDEIKSMDGVIWIIDPIDGTMNFIHQQRNFFISIGIFENGEGKLGYLYDVVHNELYFAKRGEGAYWDDIKLPMLEKVDVSEAVIGLSAALLTSNDSKNTLIPLVKDVRGTRSYGSAALEFAYVATGRLDAYISKMLSPWDFAGGKIIVEEVGGVVTDLKGKSLNLLEKSPVIVAKPGLHAKLIEEYFQDN</sequence>
<proteinExistence type="predicted"/>
<dbReference type="InterPro" id="IPR020583">
    <property type="entry name" value="Inositol_monoP_metal-BS"/>
</dbReference>
<evidence type="ECO:0000256" key="7">
    <source>
        <dbReference type="PIRSR" id="PIRSR600760-2"/>
    </source>
</evidence>
<comment type="catalytic activity">
    <reaction evidence="1">
        <text>a myo-inositol phosphate + H2O = myo-inositol + phosphate</text>
        <dbReference type="Rhea" id="RHEA:24056"/>
        <dbReference type="ChEBI" id="CHEBI:15377"/>
        <dbReference type="ChEBI" id="CHEBI:17268"/>
        <dbReference type="ChEBI" id="CHEBI:43474"/>
        <dbReference type="ChEBI" id="CHEBI:84139"/>
        <dbReference type="EC" id="3.1.3.25"/>
    </reaction>
</comment>
<feature type="binding site" evidence="7">
    <location>
        <position position="90"/>
    </location>
    <ligand>
        <name>Mg(2+)</name>
        <dbReference type="ChEBI" id="CHEBI:18420"/>
        <label>2</label>
    </ligand>
</feature>
<feature type="binding site" evidence="7">
    <location>
        <position position="212"/>
    </location>
    <ligand>
        <name>Mg(2+)</name>
        <dbReference type="ChEBI" id="CHEBI:18420"/>
        <label>1</label>
        <note>catalytic</note>
    </ligand>
</feature>
<dbReference type="GO" id="GO:0046872">
    <property type="term" value="F:metal ion binding"/>
    <property type="evidence" value="ECO:0007669"/>
    <property type="project" value="UniProtKB-KW"/>
</dbReference>
<dbReference type="PRINTS" id="PR00377">
    <property type="entry name" value="IMPHPHTASES"/>
</dbReference>
<dbReference type="Gene3D" id="3.40.190.80">
    <property type="match status" value="1"/>
</dbReference>
<dbReference type="CDD" id="cd01637">
    <property type="entry name" value="IMPase_like"/>
    <property type="match status" value="1"/>
</dbReference>
<dbReference type="Proteomes" id="UP000681414">
    <property type="component" value="Unassembled WGS sequence"/>
</dbReference>
<dbReference type="Pfam" id="PF00459">
    <property type="entry name" value="Inositol_P"/>
    <property type="match status" value="1"/>
</dbReference>
<evidence type="ECO:0000313" key="8">
    <source>
        <dbReference type="EMBL" id="MBS4193845.1"/>
    </source>
</evidence>
<dbReference type="PANTHER" id="PTHR20854:SF4">
    <property type="entry name" value="INOSITOL-1-MONOPHOSPHATASE-RELATED"/>
    <property type="match status" value="1"/>
</dbReference>
<evidence type="ECO:0000256" key="1">
    <source>
        <dbReference type="ARBA" id="ARBA00001033"/>
    </source>
</evidence>
<reference evidence="8 9" key="1">
    <citation type="submission" date="2021-05" db="EMBL/GenBank/DDBJ databases">
        <title>Novel Bacillus species.</title>
        <authorList>
            <person name="Liu G."/>
        </authorList>
    </citation>
    <scope>NUCLEOTIDE SEQUENCE [LARGE SCALE GENOMIC DNA]</scope>
    <source>
        <strain evidence="9">FJAT-49780</strain>
    </source>
</reference>